<evidence type="ECO:0000313" key="3">
    <source>
        <dbReference type="Proteomes" id="UP000324585"/>
    </source>
</evidence>
<accession>A0A5J4YP97</accession>
<dbReference type="Proteomes" id="UP000324585">
    <property type="component" value="Unassembled WGS sequence"/>
</dbReference>
<keyword evidence="3" id="KW-1185">Reference proteome</keyword>
<comment type="caution">
    <text evidence="2">The sequence shown here is derived from an EMBL/GenBank/DDBJ whole genome shotgun (WGS) entry which is preliminary data.</text>
</comment>
<evidence type="ECO:0000256" key="1">
    <source>
        <dbReference type="SAM" id="MobiDB-lite"/>
    </source>
</evidence>
<organism evidence="2 3">
    <name type="scientific">Porphyridium purpureum</name>
    <name type="common">Red alga</name>
    <name type="synonym">Porphyridium cruentum</name>
    <dbReference type="NCBI Taxonomy" id="35688"/>
    <lineage>
        <taxon>Eukaryota</taxon>
        <taxon>Rhodophyta</taxon>
        <taxon>Bangiophyceae</taxon>
        <taxon>Porphyridiales</taxon>
        <taxon>Porphyridiaceae</taxon>
        <taxon>Porphyridium</taxon>
    </lineage>
</organism>
<feature type="compositionally biased region" description="Acidic residues" evidence="1">
    <location>
        <begin position="244"/>
        <end position="269"/>
    </location>
</feature>
<gene>
    <name evidence="2" type="ORF">FVE85_3675</name>
</gene>
<protein>
    <submittedName>
        <fullName evidence="2">Uncharacterized protein</fullName>
    </submittedName>
</protein>
<feature type="compositionally biased region" description="Basic and acidic residues" evidence="1">
    <location>
        <begin position="270"/>
        <end position="279"/>
    </location>
</feature>
<feature type="region of interest" description="Disordered" evidence="1">
    <location>
        <begin position="228"/>
        <end position="279"/>
    </location>
</feature>
<evidence type="ECO:0000313" key="2">
    <source>
        <dbReference type="EMBL" id="KAA8492237.1"/>
    </source>
</evidence>
<dbReference type="AlphaFoldDB" id="A0A5J4YP97"/>
<proteinExistence type="predicted"/>
<dbReference type="EMBL" id="VRMN01000010">
    <property type="protein sequence ID" value="KAA8492237.1"/>
    <property type="molecule type" value="Genomic_DNA"/>
</dbReference>
<name>A0A5J4YP97_PORPP</name>
<sequence>MIGRDAASVARIKLEQKACFEIRRGRQGFRGVVFDGKEYSELMSGGAYADVWKDSFEATKVSKKWANRQPEGIRRKHLIQSLRYFERDRGFREKVDQFESRDPGPPYSKRKKELDRMIKLGNELAVYPTTYAFRNGLNGARGLLMSRHVMQELTRKKVDAPDLETQVFNNTTQALVFCQLAGTRADDWRTLVGSLLWLHSRPLLRPHMMFDHYLMRLYEEEPKVEPFVPKKDPIEDPNDLSILFEEETQPALDEISESSDTELSDEDEASEKMYHPDHD</sequence>
<reference evidence="3" key="1">
    <citation type="journal article" date="2019" name="Nat. Commun.">
        <title>Expansion of phycobilisome linker gene families in mesophilic red algae.</title>
        <authorList>
            <person name="Lee J."/>
            <person name="Kim D."/>
            <person name="Bhattacharya D."/>
            <person name="Yoon H.S."/>
        </authorList>
    </citation>
    <scope>NUCLEOTIDE SEQUENCE [LARGE SCALE GENOMIC DNA]</scope>
    <source>
        <strain evidence="3">CCMP 1328</strain>
    </source>
</reference>